<keyword evidence="2" id="KW-1185">Reference proteome</keyword>
<evidence type="ECO:0000313" key="1">
    <source>
        <dbReference type="EMBL" id="OAD44604.1"/>
    </source>
</evidence>
<evidence type="ECO:0008006" key="3">
    <source>
        <dbReference type="Google" id="ProtNLM"/>
    </source>
</evidence>
<reference evidence="1 2" key="1">
    <citation type="submission" date="2016-02" db="EMBL/GenBank/DDBJ databases">
        <title>Draft genome sequence of Polaribacter atrinae KACC17473.</title>
        <authorList>
            <person name="Shin S.-K."/>
            <person name="Yi H."/>
        </authorList>
    </citation>
    <scope>NUCLEOTIDE SEQUENCE [LARGE SCALE GENOMIC DNA]</scope>
    <source>
        <strain evidence="1 2">KACC 17473</strain>
    </source>
</reference>
<protein>
    <recommendedName>
        <fullName evidence="3">Immunity protein 43 domain-containing protein</fullName>
    </recommendedName>
</protein>
<sequence length="222" mass="26483">MQYYIFIIDDSGAIEEIDYKKIDGKIVTICKMYDDNDFNKLNDILHSTNEYIINEKALNIFKESNTIKYKLGKAKVLRKEKLFGLFKKNNSYEYFDLTFPDENASDCYDWINFEKSEIFVTDENGEKFKIKSHQNELDLITENKLDSTKSYSFETKKVVFNKKFDSNIDLFKIPHYSWGIYVSERLKNKLENAKITDIRFAENKEKLGKMWKPHFPIIEFEK</sequence>
<accession>A0A176T9L3</accession>
<name>A0A176T9L3_9FLAO</name>
<dbReference type="Proteomes" id="UP000076923">
    <property type="component" value="Unassembled WGS sequence"/>
</dbReference>
<dbReference type="OrthoDB" id="1421718at2"/>
<dbReference type="AlphaFoldDB" id="A0A176T9L3"/>
<dbReference type="STRING" id="1333662.LPB303_11720"/>
<comment type="caution">
    <text evidence="1">The sequence shown here is derived from an EMBL/GenBank/DDBJ whole genome shotgun (WGS) entry which is preliminary data.</text>
</comment>
<organism evidence="1 2">
    <name type="scientific">Polaribacter atrinae</name>
    <dbReference type="NCBI Taxonomy" id="1333662"/>
    <lineage>
        <taxon>Bacteria</taxon>
        <taxon>Pseudomonadati</taxon>
        <taxon>Bacteroidota</taxon>
        <taxon>Flavobacteriia</taxon>
        <taxon>Flavobacteriales</taxon>
        <taxon>Flavobacteriaceae</taxon>
    </lineage>
</organism>
<gene>
    <name evidence="1" type="ORF">LPB303_11720</name>
</gene>
<dbReference type="RefSeq" id="WP_068450400.1">
    <property type="nucleotide sequence ID" value="NZ_CP150660.1"/>
</dbReference>
<evidence type="ECO:0000313" key="2">
    <source>
        <dbReference type="Proteomes" id="UP000076923"/>
    </source>
</evidence>
<dbReference type="EMBL" id="LVWE01000042">
    <property type="protein sequence ID" value="OAD44604.1"/>
    <property type="molecule type" value="Genomic_DNA"/>
</dbReference>
<proteinExistence type="predicted"/>